<feature type="compositionally biased region" description="Polar residues" evidence="8">
    <location>
        <begin position="397"/>
        <end position="409"/>
    </location>
</feature>
<dbReference type="InterPro" id="IPR011527">
    <property type="entry name" value="ABC1_TM_dom"/>
</dbReference>
<feature type="transmembrane region" description="Helical" evidence="9">
    <location>
        <begin position="186"/>
        <end position="212"/>
    </location>
</feature>
<keyword evidence="3 9" id="KW-0812">Transmembrane</keyword>
<feature type="compositionally biased region" description="Polar residues" evidence="8">
    <location>
        <begin position="661"/>
        <end position="673"/>
    </location>
</feature>
<feature type="compositionally biased region" description="Polar residues" evidence="8">
    <location>
        <begin position="1477"/>
        <end position="1486"/>
    </location>
</feature>
<feature type="transmembrane region" description="Helical" evidence="9">
    <location>
        <begin position="469"/>
        <end position="487"/>
    </location>
</feature>
<dbReference type="InterPro" id="IPR017871">
    <property type="entry name" value="ABC_transporter-like_CS"/>
</dbReference>
<evidence type="ECO:0000256" key="4">
    <source>
        <dbReference type="ARBA" id="ARBA00022741"/>
    </source>
</evidence>
<keyword evidence="13" id="KW-1185">Reference proteome</keyword>
<dbReference type="InParanoid" id="A0A067MP27"/>
<dbReference type="SMART" id="SM00382">
    <property type="entry name" value="AAA"/>
    <property type="match status" value="2"/>
</dbReference>
<gene>
    <name evidence="12" type="ORF">BOTBODRAFT_30797</name>
</gene>
<reference evidence="13" key="1">
    <citation type="journal article" date="2014" name="Proc. Natl. Acad. Sci. U.S.A.">
        <title>Extensive sampling of basidiomycete genomes demonstrates inadequacy of the white-rot/brown-rot paradigm for wood decay fungi.</title>
        <authorList>
            <person name="Riley R."/>
            <person name="Salamov A.A."/>
            <person name="Brown D.W."/>
            <person name="Nagy L.G."/>
            <person name="Floudas D."/>
            <person name="Held B.W."/>
            <person name="Levasseur A."/>
            <person name="Lombard V."/>
            <person name="Morin E."/>
            <person name="Otillar R."/>
            <person name="Lindquist E.A."/>
            <person name="Sun H."/>
            <person name="LaButti K.M."/>
            <person name="Schmutz J."/>
            <person name="Jabbour D."/>
            <person name="Luo H."/>
            <person name="Baker S.E."/>
            <person name="Pisabarro A.G."/>
            <person name="Walton J.D."/>
            <person name="Blanchette R.A."/>
            <person name="Henrissat B."/>
            <person name="Martin F."/>
            <person name="Cullen D."/>
            <person name="Hibbett D.S."/>
            <person name="Grigoriev I.V."/>
        </authorList>
    </citation>
    <scope>NUCLEOTIDE SEQUENCE [LARGE SCALE GENOMIC DNA]</scope>
    <source>
        <strain evidence="13">FD-172 SS1</strain>
    </source>
</reference>
<dbReference type="STRING" id="930990.A0A067MP27"/>
<dbReference type="Proteomes" id="UP000027195">
    <property type="component" value="Unassembled WGS sequence"/>
</dbReference>
<accession>A0A067MP27</accession>
<dbReference type="HOGENOM" id="CLU_000604_27_6_1"/>
<evidence type="ECO:0000256" key="2">
    <source>
        <dbReference type="ARBA" id="ARBA00022448"/>
    </source>
</evidence>
<protein>
    <submittedName>
        <fullName evidence="12">Uncharacterized protein</fullName>
    </submittedName>
</protein>
<evidence type="ECO:0000256" key="7">
    <source>
        <dbReference type="ARBA" id="ARBA00023136"/>
    </source>
</evidence>
<feature type="domain" description="ABC transporter" evidence="10">
    <location>
        <begin position="1360"/>
        <end position="1631"/>
    </location>
</feature>
<dbReference type="InterPro" id="IPR036640">
    <property type="entry name" value="ABC1_TM_sf"/>
</dbReference>
<keyword evidence="4" id="KW-0547">Nucleotide-binding</keyword>
<feature type="transmembrane region" description="Helical" evidence="9">
    <location>
        <begin position="443"/>
        <end position="463"/>
    </location>
</feature>
<dbReference type="CDD" id="cd03250">
    <property type="entry name" value="ABCC_MRP_domain1"/>
    <property type="match status" value="1"/>
</dbReference>
<feature type="transmembrane region" description="Helical" evidence="9">
    <location>
        <begin position="1163"/>
        <end position="1189"/>
    </location>
</feature>
<evidence type="ECO:0000259" key="11">
    <source>
        <dbReference type="PROSITE" id="PS50929"/>
    </source>
</evidence>
<dbReference type="PANTHER" id="PTHR24223">
    <property type="entry name" value="ATP-BINDING CASSETTE SUB-FAMILY C"/>
    <property type="match status" value="1"/>
</dbReference>
<dbReference type="PROSITE" id="PS50929">
    <property type="entry name" value="ABC_TM1F"/>
    <property type="match status" value="2"/>
</dbReference>
<dbReference type="Gene3D" id="3.40.50.300">
    <property type="entry name" value="P-loop containing nucleotide triphosphate hydrolases"/>
    <property type="match status" value="2"/>
</dbReference>
<evidence type="ECO:0000313" key="13">
    <source>
        <dbReference type="Proteomes" id="UP000027195"/>
    </source>
</evidence>
<keyword evidence="5" id="KW-0067">ATP-binding</keyword>
<comment type="subcellular location">
    <subcellularLocation>
        <location evidence="1">Membrane</location>
    </subcellularLocation>
</comment>
<evidence type="ECO:0000259" key="10">
    <source>
        <dbReference type="PROSITE" id="PS50893"/>
    </source>
</evidence>
<feature type="region of interest" description="Disordered" evidence="8">
    <location>
        <begin position="1477"/>
        <end position="1515"/>
    </location>
</feature>
<dbReference type="Pfam" id="PF00664">
    <property type="entry name" value="ABC_membrane"/>
    <property type="match status" value="2"/>
</dbReference>
<dbReference type="OrthoDB" id="6500128at2759"/>
<name>A0A067MP27_BOTB1</name>
<dbReference type="InterPro" id="IPR050173">
    <property type="entry name" value="ABC_transporter_C-like"/>
</dbReference>
<feature type="transmembrane region" description="Helical" evidence="9">
    <location>
        <begin position="1260"/>
        <end position="1284"/>
    </location>
</feature>
<dbReference type="EMBL" id="KL198027">
    <property type="protein sequence ID" value="KDQ16465.1"/>
    <property type="molecule type" value="Genomic_DNA"/>
</dbReference>
<dbReference type="InterPro" id="IPR003439">
    <property type="entry name" value="ABC_transporter-like_ATP-bd"/>
</dbReference>
<feature type="compositionally biased region" description="Polar residues" evidence="8">
    <location>
        <begin position="1502"/>
        <end position="1511"/>
    </location>
</feature>
<dbReference type="SUPFAM" id="SSF90123">
    <property type="entry name" value="ABC transporter transmembrane region"/>
    <property type="match status" value="2"/>
</dbReference>
<feature type="transmembrane region" description="Helical" evidence="9">
    <location>
        <begin position="1075"/>
        <end position="1101"/>
    </location>
</feature>
<evidence type="ECO:0000256" key="8">
    <source>
        <dbReference type="SAM" id="MobiDB-lite"/>
    </source>
</evidence>
<sequence>MICLDSPGILDFSNSCVRALWATFLPLAFLVTVALFSLLLSKTALGVLFHNILSLEEAESLLHGSSTPLEPPKLQSWRPRVLSLLAFVECAAWMAYGSYEIAINTTGLAWMSWAPFIIALTWFYAGLRPWTRSWFCSQSGPRVSSQAEIGYDLFALYVIYFAAALTELGAVLYARYTSGAPFPGGIAVGVMGAHFVVLGTLIGVVLCAPMAVPSSRVDREKIGKEVSPEDYTTLWSWITFSWVESLIALGTKRTLNEEDIWNLSPTLQSKPLFAKFNESSFKGTALLRRLFLANSLDMILDFLLALLSVVLNYASPFFLKRILDAVADPTPENQAHAYIYACLGFAASLGKAQADAQHLWHGRRASTRVRNELMAAIYDKALKRKDFSGVGAAQEKPGTSAQADSNQKGASGKEKEAPAKSADTGKIVQLMSADANRLSMSTAALYFVYGAPFEIIIACTFLYQLLGISAFAGFFVLVVGSPLNHFLSKRAISITRGLLAARDKRMGMLNELIGAVRFIKFFAWEERWIQKVQDLREKELAWLVRERINRILFSLLWTCAPVMVSIVSFLTYILLGNSLTVSKAFTAIALFNMLKTPLNGLPHWIVALLQSGVVVDRIARFLEEEEVPDYTSTLKRAPAAPQPQLDDEVLGIDNGSFKWNAPTTAQAGNSNGSKVAPDEPRPVDEDSEEDNRFELRDISVRFPTGELTVITGPTGSGKTALLLALLGEMTPSTQSTVVHLPKNTTQVDAHGLMNSISYCAQTPWLEHQSIKENIIFRSPYNEERYQQVLEFCALNPDLAIFEDRDETEIGARGVSLSGGQKARVALARAVYARTKYILLDDIFAAVDSHTARFLFDHLFQGPLMAHRTIILVTHHVELILPSAHYLVRMGPGGRIDTQGTIKDLRASGVLEAIAKDSSIEADTVEAPVKRQDLVDAAGAEGVLPPGILAQAVAKKPATKLVKEEVRAIGNVKWSIYKTYLEASSWWTWVAIIPVLVAFQLCGIAEKVWLGIWGSSYDETGFLAVLMAILGQQPAELTAGHGHFSPHDDVSSVHILTFGHNSTSTSALPSANTHPMFYIGVFAAIGLGAAILSTINSIVQYVGAYRASRRLFSELLVTVTHAPMRWFDTTPTGRILNRFSKDVETLDSSLSSSILSTAQSMTTFIAAILTVGVILPRFLAPAVLIGYFYYKLSLGYVKTGRDLRRMESNTRSPIFSAFGELLDGIVTIRAFSAERLFFDEMHSKVDVTTRMWYTSWYAGMLIRYLLLHFDALGALSVFITTLFVLSGSVSSEMAGVTITSAMAFTASVYWTCRQITQLEMDLNSVERVVEYLDVPQEPPATIESHRPPAYWPSNTNTTSLIAVEDLEIRYAPELEPVLHGVSFTLRARERVGLLGRTGSGKSTLAMSLLRFVEPSKGRIVIDGIDISTIGLQDLRSRLTIIPQDAVLFSGTIRDNLDPFQEHDDNTLRDVLLRVRLTAESTNQSHRSSPVPRAEGEDREPVPSSASQSSRTIAGNEEQKGLITLDTNVSAGGANFSQGQRQLIAMARALLRQSSIIIMDEATSSIDFKTDATIQTTIREEFGNSLLITVAHRIKTVIDYDRLIILDKGVIVEFDTPRNLIEKEGGVFRDMCLKSGVFDELREAAFASTTN</sequence>
<feature type="compositionally biased region" description="Basic and acidic residues" evidence="8">
    <location>
        <begin position="676"/>
        <end position="690"/>
    </location>
</feature>
<feature type="transmembrane region" description="Helical" evidence="9">
    <location>
        <begin position="151"/>
        <end position="174"/>
    </location>
</feature>
<feature type="domain" description="ABC transmembrane type-1" evidence="11">
    <location>
        <begin position="1077"/>
        <end position="1319"/>
    </location>
</feature>
<evidence type="ECO:0000256" key="1">
    <source>
        <dbReference type="ARBA" id="ARBA00004370"/>
    </source>
</evidence>
<dbReference type="GO" id="GO:0016887">
    <property type="term" value="F:ATP hydrolysis activity"/>
    <property type="evidence" value="ECO:0007669"/>
    <property type="project" value="InterPro"/>
</dbReference>
<dbReference type="FunFam" id="3.40.50.300:FF:001354">
    <property type="entry name" value="ATP-binding cassette (ABC) transporter, putative"/>
    <property type="match status" value="1"/>
</dbReference>
<dbReference type="PROSITE" id="PS00211">
    <property type="entry name" value="ABC_TRANSPORTER_1"/>
    <property type="match status" value="2"/>
</dbReference>
<dbReference type="SUPFAM" id="SSF52540">
    <property type="entry name" value="P-loop containing nucleoside triphosphate hydrolases"/>
    <property type="match status" value="2"/>
</dbReference>
<feature type="transmembrane region" description="Helical" evidence="9">
    <location>
        <begin position="1291"/>
        <end position="1309"/>
    </location>
</feature>
<feature type="transmembrane region" description="Helical" evidence="9">
    <location>
        <begin position="111"/>
        <end position="130"/>
    </location>
</feature>
<dbReference type="GO" id="GO:0140359">
    <property type="term" value="F:ABC-type transporter activity"/>
    <property type="evidence" value="ECO:0007669"/>
    <property type="project" value="InterPro"/>
</dbReference>
<keyword evidence="6 9" id="KW-1133">Transmembrane helix</keyword>
<feature type="domain" description="ABC transporter" evidence="10">
    <location>
        <begin position="680"/>
        <end position="916"/>
    </location>
</feature>
<dbReference type="GO" id="GO:0016020">
    <property type="term" value="C:membrane"/>
    <property type="evidence" value="ECO:0007669"/>
    <property type="project" value="UniProtKB-SubCell"/>
</dbReference>
<dbReference type="PANTHER" id="PTHR24223:SF415">
    <property type="entry name" value="FI20190P1"/>
    <property type="match status" value="1"/>
</dbReference>
<feature type="transmembrane region" description="Helical" evidence="9">
    <location>
        <begin position="551"/>
        <end position="575"/>
    </location>
</feature>
<organism evidence="12 13">
    <name type="scientific">Botryobasidium botryosum (strain FD-172 SS1)</name>
    <dbReference type="NCBI Taxonomy" id="930990"/>
    <lineage>
        <taxon>Eukaryota</taxon>
        <taxon>Fungi</taxon>
        <taxon>Dikarya</taxon>
        <taxon>Basidiomycota</taxon>
        <taxon>Agaricomycotina</taxon>
        <taxon>Agaricomycetes</taxon>
        <taxon>Cantharellales</taxon>
        <taxon>Botryobasidiaceae</taxon>
        <taxon>Botryobasidium</taxon>
    </lineage>
</organism>
<dbReference type="Gene3D" id="1.20.1560.10">
    <property type="entry name" value="ABC transporter type 1, transmembrane domain"/>
    <property type="match status" value="2"/>
</dbReference>
<feature type="region of interest" description="Disordered" evidence="8">
    <location>
        <begin position="661"/>
        <end position="690"/>
    </location>
</feature>
<feature type="transmembrane region" description="Helical" evidence="9">
    <location>
        <begin position="81"/>
        <end position="99"/>
    </location>
</feature>
<evidence type="ECO:0000256" key="6">
    <source>
        <dbReference type="ARBA" id="ARBA00022989"/>
    </source>
</evidence>
<dbReference type="CDD" id="cd18596">
    <property type="entry name" value="ABC_6TM_VMR1_D1_like"/>
    <property type="match status" value="1"/>
</dbReference>
<dbReference type="CDD" id="cd18604">
    <property type="entry name" value="ABC_6TM_VMR1_D2_like"/>
    <property type="match status" value="1"/>
</dbReference>
<dbReference type="PROSITE" id="PS50893">
    <property type="entry name" value="ABC_TRANSPORTER_2"/>
    <property type="match status" value="2"/>
</dbReference>
<feature type="region of interest" description="Disordered" evidence="8">
    <location>
        <begin position="390"/>
        <end position="421"/>
    </location>
</feature>
<proteinExistence type="predicted"/>
<keyword evidence="2" id="KW-0813">Transport</keyword>
<evidence type="ECO:0000313" key="12">
    <source>
        <dbReference type="EMBL" id="KDQ16465.1"/>
    </source>
</evidence>
<evidence type="ECO:0000256" key="3">
    <source>
        <dbReference type="ARBA" id="ARBA00022692"/>
    </source>
</evidence>
<evidence type="ECO:0000256" key="9">
    <source>
        <dbReference type="SAM" id="Phobius"/>
    </source>
</evidence>
<keyword evidence="7 9" id="KW-0472">Membrane</keyword>
<dbReference type="InterPro" id="IPR003593">
    <property type="entry name" value="AAA+_ATPase"/>
</dbReference>
<feature type="transmembrane region" description="Helical" evidence="9">
    <location>
        <begin position="20"/>
        <end position="40"/>
    </location>
</feature>
<dbReference type="Pfam" id="PF00005">
    <property type="entry name" value="ABC_tran"/>
    <property type="match status" value="2"/>
</dbReference>
<dbReference type="InterPro" id="IPR027417">
    <property type="entry name" value="P-loop_NTPase"/>
</dbReference>
<dbReference type="GO" id="GO:0005524">
    <property type="term" value="F:ATP binding"/>
    <property type="evidence" value="ECO:0007669"/>
    <property type="project" value="UniProtKB-KW"/>
</dbReference>
<evidence type="ECO:0000256" key="5">
    <source>
        <dbReference type="ARBA" id="ARBA00022840"/>
    </source>
</evidence>
<dbReference type="CDD" id="cd03244">
    <property type="entry name" value="ABCC_MRP_domain2"/>
    <property type="match status" value="1"/>
</dbReference>
<feature type="domain" description="ABC transmembrane type-1" evidence="11">
    <location>
        <begin position="299"/>
        <end position="610"/>
    </location>
</feature>